<feature type="compositionally biased region" description="Polar residues" evidence="2">
    <location>
        <begin position="150"/>
        <end position="159"/>
    </location>
</feature>
<protein>
    <submittedName>
        <fullName evidence="3">Uncharacterized protein</fullName>
    </submittedName>
</protein>
<feature type="compositionally biased region" description="Polar residues" evidence="2">
    <location>
        <begin position="90"/>
        <end position="100"/>
    </location>
</feature>
<evidence type="ECO:0000313" key="3">
    <source>
        <dbReference type="EMBL" id="KAA8913610.1"/>
    </source>
</evidence>
<dbReference type="Proteomes" id="UP000326924">
    <property type="component" value="Unassembled WGS sequence"/>
</dbReference>
<dbReference type="AlphaFoldDB" id="A0A5J5F8K7"/>
<feature type="region of interest" description="Disordered" evidence="2">
    <location>
        <begin position="1"/>
        <end position="181"/>
    </location>
</feature>
<name>A0A5J5F8K7_9PEZI</name>
<keyword evidence="4" id="KW-1185">Reference proteome</keyword>
<feature type="compositionally biased region" description="Polar residues" evidence="2">
    <location>
        <begin position="294"/>
        <end position="306"/>
    </location>
</feature>
<accession>A0A5J5F8K7</accession>
<sequence length="476" mass="50177">METSISNPFRRLQLLQQKQQKEQRKEQLPAEPVHHMLGDGSSETQSSVEAGNHVPASPGAPPPTSHSPDRVRSKPPPPVVTPRKRASRVGSLTSPTTNQQVDHDALQDPFNAEEYDTSETEKEPVPSSTGTVVSNASASPNPFLPRAISSGETTESLAMSTLAGGGSVRRPFAATGSSRQSLDAEAFKQLMLTGQVSQQPITTIDGSNSSNLSSVSRRSVSEPIIDGATNPPDADASPQIQKSGTEKANSESIPVVSTSGTLSRSSSTRVKPPPPKPRTRSGGKSLLSTSSSLAQTMPSTPTSNRPPSVKETDRPLPPPPPPPPAAALGAAEIEKKMAPPPPVSRRQSTLNRPSTPATTEKTENQKPAKSPTPPPPPPVRRSKSTSSRGAPPGPNANIRGRPMSTAPPPPPPRRSIDTERGADVDVRPASPSIEEKEATDILLNLEKLQKEVDELRGKYAQVPTQAAVTAPQTTGC</sequence>
<feature type="compositionally biased region" description="Basic and acidic residues" evidence="2">
    <location>
        <begin position="414"/>
        <end position="426"/>
    </location>
</feature>
<evidence type="ECO:0000313" key="4">
    <source>
        <dbReference type="Proteomes" id="UP000326924"/>
    </source>
</evidence>
<dbReference type="OrthoDB" id="428854at2759"/>
<evidence type="ECO:0000256" key="1">
    <source>
        <dbReference type="SAM" id="Coils"/>
    </source>
</evidence>
<feature type="compositionally biased region" description="Pro residues" evidence="2">
    <location>
        <begin position="370"/>
        <end position="379"/>
    </location>
</feature>
<comment type="caution">
    <text evidence="3">The sequence shown here is derived from an EMBL/GenBank/DDBJ whole genome shotgun (WGS) entry which is preliminary data.</text>
</comment>
<feature type="compositionally biased region" description="Polar residues" evidence="2">
    <location>
        <begin position="126"/>
        <end position="140"/>
    </location>
</feature>
<keyword evidence="1" id="KW-0175">Coiled coil</keyword>
<feature type="compositionally biased region" description="Basic and acidic residues" evidence="2">
    <location>
        <begin position="19"/>
        <end position="37"/>
    </location>
</feature>
<dbReference type="EMBL" id="VXIS01000013">
    <property type="protein sequence ID" value="KAA8913610.1"/>
    <property type="molecule type" value="Genomic_DNA"/>
</dbReference>
<dbReference type="InParanoid" id="A0A5J5F8K7"/>
<feature type="coiled-coil region" evidence="1">
    <location>
        <begin position="438"/>
        <end position="465"/>
    </location>
</feature>
<gene>
    <name evidence="3" type="ORF">FN846DRAFT_928897</name>
</gene>
<organism evidence="3 4">
    <name type="scientific">Sphaerosporella brunnea</name>
    <dbReference type="NCBI Taxonomy" id="1250544"/>
    <lineage>
        <taxon>Eukaryota</taxon>
        <taxon>Fungi</taxon>
        <taxon>Dikarya</taxon>
        <taxon>Ascomycota</taxon>
        <taxon>Pezizomycotina</taxon>
        <taxon>Pezizomycetes</taxon>
        <taxon>Pezizales</taxon>
        <taxon>Pyronemataceae</taxon>
        <taxon>Sphaerosporella</taxon>
    </lineage>
</organism>
<feature type="compositionally biased region" description="Polar residues" evidence="2">
    <location>
        <begin position="345"/>
        <end position="359"/>
    </location>
</feature>
<reference evidence="3 4" key="1">
    <citation type="submission" date="2019-09" db="EMBL/GenBank/DDBJ databases">
        <title>Draft genome of the ectomycorrhizal ascomycete Sphaerosporella brunnea.</title>
        <authorList>
            <consortium name="DOE Joint Genome Institute"/>
            <person name="Benucci G.M."/>
            <person name="Marozzi G."/>
            <person name="Antonielli L."/>
            <person name="Sanchez S."/>
            <person name="Marco P."/>
            <person name="Wang X."/>
            <person name="Falini L.B."/>
            <person name="Barry K."/>
            <person name="Haridas S."/>
            <person name="Lipzen A."/>
            <person name="Labutti K."/>
            <person name="Grigoriev I.V."/>
            <person name="Murat C."/>
            <person name="Martin F."/>
            <person name="Albertini E."/>
            <person name="Donnini D."/>
            <person name="Bonito G."/>
        </authorList>
    </citation>
    <scope>NUCLEOTIDE SEQUENCE [LARGE SCALE GENOMIC DNA]</scope>
    <source>
        <strain evidence="3 4">Sb_GMNB300</strain>
    </source>
</reference>
<evidence type="ECO:0000256" key="2">
    <source>
        <dbReference type="SAM" id="MobiDB-lite"/>
    </source>
</evidence>
<feature type="compositionally biased region" description="Low complexity" evidence="2">
    <location>
        <begin position="255"/>
        <end position="270"/>
    </location>
</feature>
<proteinExistence type="predicted"/>
<feature type="region of interest" description="Disordered" evidence="2">
    <location>
        <begin position="198"/>
        <end position="435"/>
    </location>
</feature>
<feature type="compositionally biased region" description="Low complexity" evidence="2">
    <location>
        <begin position="207"/>
        <end position="218"/>
    </location>
</feature>
<feature type="compositionally biased region" description="Pro residues" evidence="2">
    <location>
        <begin position="315"/>
        <end position="325"/>
    </location>
</feature>